<accession>A0A4P9Y3R2</accession>
<dbReference type="Gene3D" id="3.40.50.1000">
    <property type="entry name" value="HAD superfamily/HAD-like"/>
    <property type="match status" value="1"/>
</dbReference>
<dbReference type="Proteomes" id="UP000267251">
    <property type="component" value="Unassembled WGS sequence"/>
</dbReference>
<dbReference type="GO" id="GO:0005829">
    <property type="term" value="C:cytosol"/>
    <property type="evidence" value="ECO:0007669"/>
    <property type="project" value="TreeGrafter"/>
</dbReference>
<dbReference type="GO" id="GO:0005946">
    <property type="term" value="C:alpha,alpha-trehalose-phosphate synthase complex (UDP-forming)"/>
    <property type="evidence" value="ECO:0007669"/>
    <property type="project" value="TreeGrafter"/>
</dbReference>
<proteinExistence type="inferred from homology"/>
<dbReference type="InterPro" id="IPR023214">
    <property type="entry name" value="HAD_sf"/>
</dbReference>
<protein>
    <submittedName>
        <fullName evidence="2">Glycosyltransferase family 20-domain-containing protein</fullName>
    </submittedName>
</protein>
<dbReference type="SUPFAM" id="SSF56784">
    <property type="entry name" value="HAD-like"/>
    <property type="match status" value="1"/>
</dbReference>
<dbReference type="NCBIfam" id="TIGR00685">
    <property type="entry name" value="T6PP"/>
    <property type="match status" value="1"/>
</dbReference>
<keyword evidence="3" id="KW-1185">Reference proteome</keyword>
<dbReference type="PANTHER" id="PTHR10788">
    <property type="entry name" value="TREHALOSE-6-PHOSPHATE SYNTHASE"/>
    <property type="match status" value="1"/>
</dbReference>
<dbReference type="InterPro" id="IPR003337">
    <property type="entry name" value="Trehalose_PPase"/>
</dbReference>
<gene>
    <name evidence="2" type="ORF">BJ684DRAFT_10043</name>
</gene>
<evidence type="ECO:0000313" key="3">
    <source>
        <dbReference type="Proteomes" id="UP000267251"/>
    </source>
</evidence>
<dbReference type="InterPro" id="IPR001830">
    <property type="entry name" value="Glyco_trans_20"/>
</dbReference>
<evidence type="ECO:0000313" key="2">
    <source>
        <dbReference type="EMBL" id="RKP13453.1"/>
    </source>
</evidence>
<dbReference type="GO" id="GO:0005992">
    <property type="term" value="P:trehalose biosynthetic process"/>
    <property type="evidence" value="ECO:0007669"/>
    <property type="project" value="InterPro"/>
</dbReference>
<keyword evidence="2" id="KW-0808">Transferase</keyword>
<dbReference type="Gene3D" id="3.30.70.1020">
    <property type="entry name" value="Trehalose-6-phosphate phosphatase related protein, domain 2"/>
    <property type="match status" value="1"/>
</dbReference>
<name>A0A4P9Y3R2_9FUNG</name>
<dbReference type="GO" id="GO:0004805">
    <property type="term" value="F:trehalose-phosphatase activity"/>
    <property type="evidence" value="ECO:0007669"/>
    <property type="project" value="TreeGrafter"/>
</dbReference>
<sequence length="682" mass="77162">MSEAYDRFCKQALYPLMHYSLPEYPTSLGWEKAAWKAYVNLNQCFADRILDLHQEGDTIWVNDYHLMLLPQMIRRRIPDATIAYFLHVPFPSSEVFRCLHVRKQLLDGLLGADLIGLQTYSYARHFVHTCGRLLHAETTPTSVRVGDTVVAVGIHPIGIDVPSLEAKLAQPTVQDTAKSLREKYAGYRVVVGRDKLDASKGVKQKFEAFETFLEMYPEWVGKVVLIQIGLINAAGAEHLVARPVSDIAQRINARFGDLTYRPVVFLHQDIAFEQYLALLTVADAFMVTSVRDGMNLTCHEFIVAQKDTGHSPLLVSEFVGTYGSFGASLRLNPWDRQETARVLHGALTMTDPVERERHWGPCWEYVRKHTAKYWIKSLMEEVRRVHDEVSRRWSVSLPLLHLDQAEWDRAERRVIFLRYDGSLAGFGKEPSWRGDESRIHRVLTRLTSDPRNKVWVSSGRTRRELEERLNHIPNLGLCAENGWIGEGSMVDGGWVCTVEGGGELVEEWSKPVQEILDYYTVRTPGSFYETKELSMSWHWRGADNPAFGAWQAGELMNHIEDALSPNYPIHAVMQNYAVDIGPKSVRRGRALEKDMRQAVLSIAASSDEGPDPKVLALIIGDARSDDGIFRKTEEITTKANAHRSILGAYTCGVGGRSASARYFLPTVKDVLEQLEALLDLNE</sequence>
<dbReference type="CDD" id="cd03788">
    <property type="entry name" value="GT20_TPS"/>
    <property type="match status" value="1"/>
</dbReference>
<evidence type="ECO:0000256" key="1">
    <source>
        <dbReference type="ARBA" id="ARBA00005409"/>
    </source>
</evidence>
<dbReference type="GO" id="GO:0003825">
    <property type="term" value="F:alpha,alpha-trehalose-phosphate synthase (UDP-forming) activity"/>
    <property type="evidence" value="ECO:0007669"/>
    <property type="project" value="TreeGrafter"/>
</dbReference>
<dbReference type="PANTHER" id="PTHR10788:SF15">
    <property type="entry name" value="TREHALOSE SYNTHASE COMPLEX REGULATORY SUBUNIT TPS3-RELATED"/>
    <property type="match status" value="1"/>
</dbReference>
<comment type="similarity">
    <text evidence="1">In the N-terminal section; belongs to the glycosyltransferase 20 family.</text>
</comment>
<dbReference type="OrthoDB" id="755951at2759"/>
<dbReference type="SUPFAM" id="SSF53756">
    <property type="entry name" value="UDP-Glycosyltransferase/glycogen phosphorylase"/>
    <property type="match status" value="1"/>
</dbReference>
<reference evidence="3" key="1">
    <citation type="journal article" date="2018" name="Nat. Microbiol.">
        <title>Leveraging single-cell genomics to expand the fungal tree of life.</title>
        <authorList>
            <person name="Ahrendt S.R."/>
            <person name="Quandt C.A."/>
            <person name="Ciobanu D."/>
            <person name="Clum A."/>
            <person name="Salamov A."/>
            <person name="Andreopoulos B."/>
            <person name="Cheng J.F."/>
            <person name="Woyke T."/>
            <person name="Pelin A."/>
            <person name="Henrissat B."/>
            <person name="Reynolds N.K."/>
            <person name="Benny G.L."/>
            <person name="Smith M.E."/>
            <person name="James T.Y."/>
            <person name="Grigoriev I.V."/>
        </authorList>
    </citation>
    <scope>NUCLEOTIDE SEQUENCE [LARGE SCALE GENOMIC DNA]</scope>
</reference>
<dbReference type="Pfam" id="PF00982">
    <property type="entry name" value="Glyco_transf_20"/>
    <property type="match status" value="1"/>
</dbReference>
<dbReference type="Gene3D" id="3.40.50.2000">
    <property type="entry name" value="Glycogen Phosphorylase B"/>
    <property type="match status" value="2"/>
</dbReference>
<dbReference type="AlphaFoldDB" id="A0A4P9Y3R2"/>
<dbReference type="Pfam" id="PF02358">
    <property type="entry name" value="Trehalose_PPase"/>
    <property type="match status" value="1"/>
</dbReference>
<dbReference type="InterPro" id="IPR036412">
    <property type="entry name" value="HAD-like_sf"/>
</dbReference>
<dbReference type="EMBL" id="KZ988016">
    <property type="protein sequence ID" value="RKP13453.1"/>
    <property type="molecule type" value="Genomic_DNA"/>
</dbReference>
<organism evidence="2 3">
    <name type="scientific">Piptocephalis cylindrospora</name>
    <dbReference type="NCBI Taxonomy" id="1907219"/>
    <lineage>
        <taxon>Eukaryota</taxon>
        <taxon>Fungi</taxon>
        <taxon>Fungi incertae sedis</taxon>
        <taxon>Zoopagomycota</taxon>
        <taxon>Zoopagomycotina</taxon>
        <taxon>Zoopagomycetes</taxon>
        <taxon>Zoopagales</taxon>
        <taxon>Piptocephalidaceae</taxon>
        <taxon>Piptocephalis</taxon>
    </lineage>
</organism>